<accession>A0A9J6GGK0</accession>
<evidence type="ECO:0000313" key="2">
    <source>
        <dbReference type="Proteomes" id="UP000821853"/>
    </source>
</evidence>
<protein>
    <submittedName>
        <fullName evidence="1">Uncharacterized protein</fullName>
    </submittedName>
</protein>
<sequence>MGPAVLQATQHHGFVLYNDLTHPTMLGTSVARDTTPDLTFATKASNVLWTRLPDTLSSDH</sequence>
<reference evidence="1 2" key="1">
    <citation type="journal article" date="2020" name="Cell">
        <title>Large-Scale Comparative Analyses of Tick Genomes Elucidate Their Genetic Diversity and Vector Capacities.</title>
        <authorList>
            <consortium name="Tick Genome and Microbiome Consortium (TIGMIC)"/>
            <person name="Jia N."/>
            <person name="Wang J."/>
            <person name="Shi W."/>
            <person name="Du L."/>
            <person name="Sun Y."/>
            <person name="Zhan W."/>
            <person name="Jiang J.F."/>
            <person name="Wang Q."/>
            <person name="Zhang B."/>
            <person name="Ji P."/>
            <person name="Bell-Sakyi L."/>
            <person name="Cui X.M."/>
            <person name="Yuan T.T."/>
            <person name="Jiang B.G."/>
            <person name="Yang W.F."/>
            <person name="Lam T.T."/>
            <person name="Chang Q.C."/>
            <person name="Ding S.J."/>
            <person name="Wang X.J."/>
            <person name="Zhu J.G."/>
            <person name="Ruan X.D."/>
            <person name="Zhao L."/>
            <person name="Wei J.T."/>
            <person name="Ye R.Z."/>
            <person name="Que T.C."/>
            <person name="Du C.H."/>
            <person name="Zhou Y.H."/>
            <person name="Cheng J.X."/>
            <person name="Dai P.F."/>
            <person name="Guo W.B."/>
            <person name="Han X.H."/>
            <person name="Huang E.J."/>
            <person name="Li L.F."/>
            <person name="Wei W."/>
            <person name="Gao Y.C."/>
            <person name="Liu J.Z."/>
            <person name="Shao H.Z."/>
            <person name="Wang X."/>
            <person name="Wang C.C."/>
            <person name="Yang T.C."/>
            <person name="Huo Q.B."/>
            <person name="Li W."/>
            <person name="Chen H.Y."/>
            <person name="Chen S.E."/>
            <person name="Zhou L.G."/>
            <person name="Ni X.B."/>
            <person name="Tian J.H."/>
            <person name="Sheng Y."/>
            <person name="Liu T."/>
            <person name="Pan Y.S."/>
            <person name="Xia L.Y."/>
            <person name="Li J."/>
            <person name="Zhao F."/>
            <person name="Cao W.C."/>
        </authorList>
    </citation>
    <scope>NUCLEOTIDE SEQUENCE [LARGE SCALE GENOMIC DNA]</scope>
    <source>
        <strain evidence="1">HaeL-2018</strain>
    </source>
</reference>
<dbReference type="EMBL" id="JABSTR010000006">
    <property type="protein sequence ID" value="KAH9373905.1"/>
    <property type="molecule type" value="Genomic_DNA"/>
</dbReference>
<keyword evidence="2" id="KW-1185">Reference proteome</keyword>
<name>A0A9J6GGK0_HAELO</name>
<proteinExistence type="predicted"/>
<dbReference type="Proteomes" id="UP000821853">
    <property type="component" value="Chromosome 4"/>
</dbReference>
<dbReference type="AlphaFoldDB" id="A0A9J6GGK0"/>
<dbReference type="VEuPathDB" id="VectorBase:HLOH_060833"/>
<evidence type="ECO:0000313" key="1">
    <source>
        <dbReference type="EMBL" id="KAH9373905.1"/>
    </source>
</evidence>
<comment type="caution">
    <text evidence="1">The sequence shown here is derived from an EMBL/GenBank/DDBJ whole genome shotgun (WGS) entry which is preliminary data.</text>
</comment>
<gene>
    <name evidence="1" type="ORF">HPB48_007306</name>
</gene>
<organism evidence="1 2">
    <name type="scientific">Haemaphysalis longicornis</name>
    <name type="common">Bush tick</name>
    <dbReference type="NCBI Taxonomy" id="44386"/>
    <lineage>
        <taxon>Eukaryota</taxon>
        <taxon>Metazoa</taxon>
        <taxon>Ecdysozoa</taxon>
        <taxon>Arthropoda</taxon>
        <taxon>Chelicerata</taxon>
        <taxon>Arachnida</taxon>
        <taxon>Acari</taxon>
        <taxon>Parasitiformes</taxon>
        <taxon>Ixodida</taxon>
        <taxon>Ixodoidea</taxon>
        <taxon>Ixodidae</taxon>
        <taxon>Haemaphysalinae</taxon>
        <taxon>Haemaphysalis</taxon>
    </lineage>
</organism>